<reference evidence="2 3" key="1">
    <citation type="submission" date="2018-03" db="EMBL/GenBank/DDBJ databases">
        <title>Pantoea intestinalis SRCM103226 isolated form the mealworm.</title>
        <authorList>
            <person name="Jeong D.-Y."/>
            <person name="Kim J.W."/>
        </authorList>
    </citation>
    <scope>NUCLEOTIDE SEQUENCE [LARGE SCALE GENOMIC DNA]</scope>
    <source>
        <strain evidence="2 3">SRCM103226</strain>
    </source>
</reference>
<dbReference type="Pfam" id="PF05488">
    <property type="entry name" value="PAAR_motif"/>
    <property type="match status" value="1"/>
</dbReference>
<dbReference type="AlphaFoldDB" id="A0A6P1PZ25"/>
<evidence type="ECO:0008006" key="4">
    <source>
        <dbReference type="Google" id="ProtNLM"/>
    </source>
</evidence>
<evidence type="ECO:0000313" key="3">
    <source>
        <dbReference type="Proteomes" id="UP000464053"/>
    </source>
</evidence>
<dbReference type="Proteomes" id="UP000464053">
    <property type="component" value="Chromosome"/>
</dbReference>
<feature type="region of interest" description="Disordered" evidence="1">
    <location>
        <begin position="1"/>
        <end position="24"/>
    </location>
</feature>
<dbReference type="KEGG" id="mint:C7M51_01914"/>
<protein>
    <recommendedName>
        <fullName evidence="4">PAAR domain-containing protein</fullName>
    </recommendedName>
</protein>
<accession>A0A6P1PZ25</accession>
<sequence>MNQYTVGSTGGMRPNVLGKGQALSGDQTTTGAKLIPSLSVGHILGRRPIVLGDKTTPCPKCGKEGKIIEAEPHRRIHQIPVAVDRCAVLCGCPSGSNRIIAPLGPIGPGTSPSYAPAKYQAETSTAATTLVASQQQQAEPEQYAQSAKKKTGTDAGFAVLPYGGTTEAWQRLLFTGTPPAGAKALFATLNGADKSYKAGSIMLLVDPEKQDSEQIAHMQAAKARIDAALEPLTHEEANFLHKHYATIANFTSIADKGIGLAAEPVGKYFENIEKILKEIQETYKNAYMTRGALIGEQFYVKRAQLFKELDRILKVGFLNKGMKLGEYHKLKSALGLSTKSITHKWNETGISDIEGYATHIERAAKYVKAMRYTGYIGIGFSAFHSINEINESCSVGRKAECTKKKYTEIGSFSGGIIGSIGGGAIGTGICTVVLGALTIEAAGAGALACGIILGTGGGYAGGQFLSDQGENLGELIYKTVGE</sequence>
<dbReference type="EMBL" id="CP028271">
    <property type="protein sequence ID" value="QHM71623.1"/>
    <property type="molecule type" value="Genomic_DNA"/>
</dbReference>
<dbReference type="InterPro" id="IPR008727">
    <property type="entry name" value="PAAR_motif"/>
</dbReference>
<evidence type="ECO:0000313" key="2">
    <source>
        <dbReference type="EMBL" id="QHM71623.1"/>
    </source>
</evidence>
<evidence type="ECO:0000256" key="1">
    <source>
        <dbReference type="SAM" id="MobiDB-lite"/>
    </source>
</evidence>
<dbReference type="CDD" id="cd14744">
    <property type="entry name" value="PAAR_CT_2"/>
    <property type="match status" value="1"/>
</dbReference>
<gene>
    <name evidence="2" type="ORF">C7M51_01914</name>
</gene>
<name>A0A6P1PZ25_9GAMM</name>
<organism evidence="2 3">
    <name type="scientific">Mixta intestinalis</name>
    <dbReference type="NCBI Taxonomy" id="1615494"/>
    <lineage>
        <taxon>Bacteria</taxon>
        <taxon>Pseudomonadati</taxon>
        <taxon>Pseudomonadota</taxon>
        <taxon>Gammaproteobacteria</taxon>
        <taxon>Enterobacterales</taxon>
        <taxon>Erwiniaceae</taxon>
        <taxon>Mixta</taxon>
    </lineage>
</organism>
<dbReference type="OrthoDB" id="9204728at2"/>
<proteinExistence type="predicted"/>
<keyword evidence="3" id="KW-1185">Reference proteome</keyword>